<evidence type="ECO:0000313" key="2">
    <source>
        <dbReference type="Proteomes" id="UP000316238"/>
    </source>
</evidence>
<reference evidence="1" key="1">
    <citation type="submission" date="2017-07" db="EMBL/GenBank/DDBJ databases">
        <title>The cable genome - Insights into the physiology and evolution of filamentous bacteria capable of sulfide oxidation via long distance electron transfer.</title>
        <authorList>
            <person name="Thorup C."/>
            <person name="Bjerg J.T."/>
            <person name="Schreiber L."/>
            <person name="Nielsen L.P."/>
            <person name="Kjeldsen K.U."/>
            <person name="Boesen T."/>
            <person name="Boggild A."/>
            <person name="Meysman F."/>
            <person name="Geelhoed J."/>
            <person name="Schramm A."/>
        </authorList>
    </citation>
    <scope>NUCLEOTIDE SEQUENCE [LARGE SCALE GENOMIC DNA]</scope>
    <source>
        <strain evidence="1">GS</strain>
    </source>
</reference>
<gene>
    <name evidence="1" type="ORF">CDV28_1585</name>
</gene>
<keyword evidence="2" id="KW-1185">Reference proteome</keyword>
<dbReference type="AlphaFoldDB" id="A0A521FYF6"/>
<comment type="caution">
    <text evidence="1">The sequence shown here is derived from an EMBL/GenBank/DDBJ whole genome shotgun (WGS) entry which is preliminary data.</text>
</comment>
<accession>A0A521FYF6</accession>
<dbReference type="EMBL" id="NQJD01000058">
    <property type="protein sequence ID" value="TAA73807.1"/>
    <property type="molecule type" value="Genomic_DNA"/>
</dbReference>
<dbReference type="Proteomes" id="UP000316238">
    <property type="component" value="Unassembled WGS sequence"/>
</dbReference>
<proteinExistence type="predicted"/>
<name>A0A521FYF6_9BACT</name>
<sequence>MSSLRIEHIDPLAARRYRIATTAEKQAAAQLLNSWLTDDAASLELLIRQRRQTREKVLHQQAAEYFSSPPTFPLNWADNKLSREEMNER</sequence>
<organism evidence="1 2">
    <name type="scientific">Candidatus Electronema aureum</name>
    <dbReference type="NCBI Taxonomy" id="2005002"/>
    <lineage>
        <taxon>Bacteria</taxon>
        <taxon>Pseudomonadati</taxon>
        <taxon>Thermodesulfobacteriota</taxon>
        <taxon>Desulfobulbia</taxon>
        <taxon>Desulfobulbales</taxon>
        <taxon>Desulfobulbaceae</taxon>
        <taxon>Candidatus Electronema</taxon>
    </lineage>
</organism>
<protein>
    <submittedName>
        <fullName evidence="1">Uncharacterized protein</fullName>
    </submittedName>
</protein>
<evidence type="ECO:0000313" key="1">
    <source>
        <dbReference type="EMBL" id="TAA73807.1"/>
    </source>
</evidence>